<gene>
    <name evidence="2" type="ORF">Ae201684_009540</name>
</gene>
<feature type="compositionally biased region" description="Basic residues" evidence="1">
    <location>
        <begin position="433"/>
        <end position="446"/>
    </location>
</feature>
<reference evidence="2 3" key="1">
    <citation type="submission" date="2019-07" db="EMBL/GenBank/DDBJ databases">
        <title>Genomics analysis of Aphanomyces spp. identifies a new class of oomycete effector associated with host adaptation.</title>
        <authorList>
            <person name="Gaulin E."/>
        </authorList>
    </citation>
    <scope>NUCLEOTIDE SEQUENCE [LARGE SCALE GENOMIC DNA]</scope>
    <source>
        <strain evidence="2 3">ATCC 201684</strain>
    </source>
</reference>
<organism evidence="2 3">
    <name type="scientific">Aphanomyces euteiches</name>
    <dbReference type="NCBI Taxonomy" id="100861"/>
    <lineage>
        <taxon>Eukaryota</taxon>
        <taxon>Sar</taxon>
        <taxon>Stramenopiles</taxon>
        <taxon>Oomycota</taxon>
        <taxon>Saprolegniomycetes</taxon>
        <taxon>Saprolegniales</taxon>
        <taxon>Verrucalvaceae</taxon>
        <taxon>Aphanomyces</taxon>
    </lineage>
</organism>
<dbReference type="Proteomes" id="UP000481153">
    <property type="component" value="Unassembled WGS sequence"/>
</dbReference>
<evidence type="ECO:0000313" key="3">
    <source>
        <dbReference type="Proteomes" id="UP000481153"/>
    </source>
</evidence>
<feature type="compositionally biased region" description="Acidic residues" evidence="1">
    <location>
        <begin position="51"/>
        <end position="60"/>
    </location>
</feature>
<feature type="region of interest" description="Disordered" evidence="1">
    <location>
        <begin position="394"/>
        <end position="446"/>
    </location>
</feature>
<proteinExistence type="predicted"/>
<dbReference type="AlphaFoldDB" id="A0A6G0X176"/>
<feature type="compositionally biased region" description="Polar residues" evidence="1">
    <location>
        <begin position="394"/>
        <end position="412"/>
    </location>
</feature>
<evidence type="ECO:0000256" key="1">
    <source>
        <dbReference type="SAM" id="MobiDB-lite"/>
    </source>
</evidence>
<keyword evidence="3" id="KW-1185">Reference proteome</keyword>
<accession>A0A6G0X176</accession>
<comment type="caution">
    <text evidence="2">The sequence shown here is derived from an EMBL/GenBank/DDBJ whole genome shotgun (WGS) entry which is preliminary data.</text>
</comment>
<evidence type="ECO:0000313" key="2">
    <source>
        <dbReference type="EMBL" id="KAF0733606.1"/>
    </source>
</evidence>
<dbReference type="VEuPathDB" id="FungiDB:AeMF1_019576"/>
<sequence>MEGLGRKKGRAPVHVAFDDNLTLSFKVPSSVKLPQARSILREEKLSITTIENEEEDEEDSWETKDDFNLDLNEASRRLDDNEWEEDAEAFPDDFPILLVNLSKVSVQHMGAPLSSQQDISKASEAIQEIFGSTKFSYVLEVLLEQGMAYHTTYGVYKSRLAHLTAQGEDVWAAIDYPASIDEEVPLSDLLDVLHRATQWKSVNYIKDCMAQSSRDIKWKAQVIFELEKLAESEHERRTSHMASLSAEIEQLSAARNVYTTKLQSLDGHHDTKSVMARRFATTRLEETEEKLNVLLDEYLNPVDNAVEAQLPDESLLLKDMNVLDMIVSMIFSRLPREPETSMESHYRSLRDSHQHIRRLWLEDFGRLPQRTSAVEEYDDINHEQLMETTSAVANRSDQNTTTIYQDDTNTESVDGPRVDYTADDEGNPSEHRREKKVKAKKKKKLKRPTFEPFACVGGLSMLQMSQDEALMFLE</sequence>
<dbReference type="EMBL" id="VJMJ01000121">
    <property type="protein sequence ID" value="KAF0733606.1"/>
    <property type="molecule type" value="Genomic_DNA"/>
</dbReference>
<protein>
    <submittedName>
        <fullName evidence="2">Uncharacterized protein</fullName>
    </submittedName>
</protein>
<name>A0A6G0X176_9STRA</name>
<feature type="region of interest" description="Disordered" evidence="1">
    <location>
        <begin position="45"/>
        <end position="66"/>
    </location>
</feature>